<dbReference type="EMBL" id="JARK01001345">
    <property type="protein sequence ID" value="EYC27251.1"/>
    <property type="molecule type" value="Genomic_DNA"/>
</dbReference>
<organism evidence="2 3">
    <name type="scientific">Ancylostoma ceylanicum</name>
    <dbReference type="NCBI Taxonomy" id="53326"/>
    <lineage>
        <taxon>Eukaryota</taxon>
        <taxon>Metazoa</taxon>
        <taxon>Ecdysozoa</taxon>
        <taxon>Nematoda</taxon>
        <taxon>Chromadorea</taxon>
        <taxon>Rhabditida</taxon>
        <taxon>Rhabditina</taxon>
        <taxon>Rhabditomorpha</taxon>
        <taxon>Strongyloidea</taxon>
        <taxon>Ancylostomatidae</taxon>
        <taxon>Ancylostomatinae</taxon>
        <taxon>Ancylostoma</taxon>
    </lineage>
</organism>
<feature type="compositionally biased region" description="Basic and acidic residues" evidence="1">
    <location>
        <begin position="43"/>
        <end position="61"/>
    </location>
</feature>
<name>A0A016VIX7_9BILA</name>
<accession>A0A016VIX7</accession>
<sequence length="94" mass="10360">MPGRGDAMRPTDARSRRCCAAHRCPIAAMLCGAQLPDRGCDVRPIHDPRQLHNVGGRERRSATQRPLSSGTTLSEDSLTSFYCSLDIQSVRVHQ</sequence>
<gene>
    <name evidence="2" type="primary">Acey_s0009.g609</name>
    <name evidence="2" type="ORF">Y032_0009g609</name>
</gene>
<dbReference type="AlphaFoldDB" id="A0A016VIX7"/>
<protein>
    <submittedName>
        <fullName evidence="2">Uncharacterized protein</fullName>
    </submittedName>
</protein>
<feature type="region of interest" description="Disordered" evidence="1">
    <location>
        <begin position="43"/>
        <end position="73"/>
    </location>
</feature>
<proteinExistence type="predicted"/>
<evidence type="ECO:0000313" key="3">
    <source>
        <dbReference type="Proteomes" id="UP000024635"/>
    </source>
</evidence>
<feature type="compositionally biased region" description="Polar residues" evidence="1">
    <location>
        <begin position="63"/>
        <end position="73"/>
    </location>
</feature>
<reference evidence="3" key="1">
    <citation type="journal article" date="2015" name="Nat. Genet.">
        <title>The genome and transcriptome of the zoonotic hookworm Ancylostoma ceylanicum identify infection-specific gene families.</title>
        <authorList>
            <person name="Schwarz E.M."/>
            <person name="Hu Y."/>
            <person name="Antoshechkin I."/>
            <person name="Miller M.M."/>
            <person name="Sternberg P.W."/>
            <person name="Aroian R.V."/>
        </authorList>
    </citation>
    <scope>NUCLEOTIDE SEQUENCE</scope>
    <source>
        <strain evidence="3">HY135</strain>
    </source>
</reference>
<evidence type="ECO:0000256" key="1">
    <source>
        <dbReference type="SAM" id="MobiDB-lite"/>
    </source>
</evidence>
<dbReference type="Proteomes" id="UP000024635">
    <property type="component" value="Unassembled WGS sequence"/>
</dbReference>
<keyword evidence="3" id="KW-1185">Reference proteome</keyword>
<evidence type="ECO:0000313" key="2">
    <source>
        <dbReference type="EMBL" id="EYC27251.1"/>
    </source>
</evidence>
<comment type="caution">
    <text evidence="2">The sequence shown here is derived from an EMBL/GenBank/DDBJ whole genome shotgun (WGS) entry which is preliminary data.</text>
</comment>